<comment type="caution">
    <text evidence="7">The sequence shown here is derived from an EMBL/GenBank/DDBJ whole genome shotgun (WGS) entry which is preliminary data.</text>
</comment>
<dbReference type="PANTHER" id="PTHR45138">
    <property type="entry name" value="REGULATORY COMPONENTS OF SENSORY TRANSDUCTION SYSTEM"/>
    <property type="match status" value="1"/>
</dbReference>
<feature type="transmembrane region" description="Helical" evidence="5">
    <location>
        <begin position="149"/>
        <end position="168"/>
    </location>
</feature>
<keyword evidence="5" id="KW-1133">Transmembrane helix</keyword>
<dbReference type="EMBL" id="LWCR01000012">
    <property type="protein sequence ID" value="OAN29693.1"/>
    <property type="molecule type" value="Genomic_DNA"/>
</dbReference>
<gene>
    <name evidence="7" type="ORF">A4V15_01775</name>
</gene>
<comment type="catalytic activity">
    <reaction evidence="4">
        <text>2 GTP = 3',3'-c-di-GMP + 2 diphosphate</text>
        <dbReference type="Rhea" id="RHEA:24898"/>
        <dbReference type="ChEBI" id="CHEBI:33019"/>
        <dbReference type="ChEBI" id="CHEBI:37565"/>
        <dbReference type="ChEBI" id="CHEBI:58805"/>
        <dbReference type="EC" id="2.7.7.65"/>
    </reaction>
</comment>
<comment type="cofactor">
    <cofactor evidence="1">
        <name>Mg(2+)</name>
        <dbReference type="ChEBI" id="CHEBI:18420"/>
    </cofactor>
</comment>
<dbReference type="SUPFAM" id="SSF55073">
    <property type="entry name" value="Nucleotide cyclase"/>
    <property type="match status" value="1"/>
</dbReference>
<dbReference type="PANTHER" id="PTHR45138:SF9">
    <property type="entry name" value="DIGUANYLATE CYCLASE DGCM-RELATED"/>
    <property type="match status" value="1"/>
</dbReference>
<evidence type="ECO:0000256" key="3">
    <source>
        <dbReference type="ARBA" id="ARBA00012528"/>
    </source>
</evidence>
<evidence type="ECO:0000256" key="1">
    <source>
        <dbReference type="ARBA" id="ARBA00001946"/>
    </source>
</evidence>
<protein>
    <recommendedName>
        <fullName evidence="3">diguanylate cyclase</fullName>
        <ecNumber evidence="3">2.7.7.65</ecNumber>
    </recommendedName>
</protein>
<dbReference type="NCBIfam" id="TIGR00254">
    <property type="entry name" value="GGDEF"/>
    <property type="match status" value="1"/>
</dbReference>
<dbReference type="Pfam" id="PF00990">
    <property type="entry name" value="GGDEF"/>
    <property type="match status" value="1"/>
</dbReference>
<dbReference type="InterPro" id="IPR000160">
    <property type="entry name" value="GGDEF_dom"/>
</dbReference>
<dbReference type="GO" id="GO:0052621">
    <property type="term" value="F:diguanylate cyclase activity"/>
    <property type="evidence" value="ECO:0007669"/>
    <property type="project" value="UniProtKB-EC"/>
</dbReference>
<dbReference type="EC" id="2.7.7.65" evidence="3"/>
<evidence type="ECO:0000313" key="8">
    <source>
        <dbReference type="Proteomes" id="UP000078356"/>
    </source>
</evidence>
<feature type="transmembrane region" description="Helical" evidence="5">
    <location>
        <begin position="126"/>
        <end position="142"/>
    </location>
</feature>
<comment type="subcellular location">
    <subcellularLocation>
        <location evidence="2">Cell inner membrane</location>
    </subcellularLocation>
</comment>
<proteinExistence type="predicted"/>
<feature type="domain" description="GGDEF" evidence="6">
    <location>
        <begin position="255"/>
        <end position="390"/>
    </location>
</feature>
<organism evidence="7 8">
    <name type="scientific">Pseudomonas oryzihabitans</name>
    <dbReference type="NCBI Taxonomy" id="47885"/>
    <lineage>
        <taxon>Bacteria</taxon>
        <taxon>Pseudomonadati</taxon>
        <taxon>Pseudomonadota</taxon>
        <taxon>Gammaproteobacteria</taxon>
        <taxon>Pseudomonadales</taxon>
        <taxon>Pseudomonadaceae</taxon>
        <taxon>Pseudomonas</taxon>
    </lineage>
</organism>
<feature type="transmembrane region" description="Helical" evidence="5">
    <location>
        <begin position="42"/>
        <end position="60"/>
    </location>
</feature>
<dbReference type="CDD" id="cd01949">
    <property type="entry name" value="GGDEF"/>
    <property type="match status" value="1"/>
</dbReference>
<reference evidence="7 8" key="1">
    <citation type="submission" date="2016-04" db="EMBL/GenBank/DDBJ databases">
        <title>Draft Genome Sequences of Staphylococcus capitis Strain H36, S. capitis Strain H65, S. cohnii Strain H62, S. hominis Strain H69, Mycobacterium iranicum Strain H39, Plantibacter sp. Strain H53, Pseudomonas oryzihabitans Strain H72, and Microbacterium sp. Strain H83, isolated from residential settings.</title>
        <authorList>
            <person name="Lymperopoulou D."/>
            <person name="Adams R.I."/>
            <person name="Lindow S."/>
            <person name="Coil D.A."/>
            <person name="Jospin G."/>
            <person name="Eisen J.A."/>
        </authorList>
    </citation>
    <scope>NUCLEOTIDE SEQUENCE [LARGE SCALE GENOMIC DNA]</scope>
    <source>
        <strain evidence="7 8">H72</strain>
    </source>
</reference>
<dbReference type="FunFam" id="3.30.70.270:FF:000001">
    <property type="entry name" value="Diguanylate cyclase domain protein"/>
    <property type="match status" value="1"/>
</dbReference>
<dbReference type="Gene3D" id="3.30.70.270">
    <property type="match status" value="1"/>
</dbReference>
<evidence type="ECO:0000313" key="7">
    <source>
        <dbReference type="EMBL" id="OAN29693.1"/>
    </source>
</evidence>
<dbReference type="SMART" id="SM00267">
    <property type="entry name" value="GGDEF"/>
    <property type="match status" value="1"/>
</dbReference>
<dbReference type="RefSeq" id="WP_064307658.1">
    <property type="nucleotide sequence ID" value="NZ_LWCR01000012.1"/>
</dbReference>
<dbReference type="PROSITE" id="PS50887">
    <property type="entry name" value="GGDEF"/>
    <property type="match status" value="1"/>
</dbReference>
<evidence type="ECO:0000256" key="4">
    <source>
        <dbReference type="ARBA" id="ARBA00034247"/>
    </source>
</evidence>
<evidence type="ECO:0000259" key="6">
    <source>
        <dbReference type="PROSITE" id="PS50887"/>
    </source>
</evidence>
<dbReference type="GO" id="GO:0043709">
    <property type="term" value="P:cell adhesion involved in single-species biofilm formation"/>
    <property type="evidence" value="ECO:0007669"/>
    <property type="project" value="TreeGrafter"/>
</dbReference>
<dbReference type="GO" id="GO:0005886">
    <property type="term" value="C:plasma membrane"/>
    <property type="evidence" value="ECO:0007669"/>
    <property type="project" value="UniProtKB-SubCell"/>
</dbReference>
<dbReference type="Proteomes" id="UP000078356">
    <property type="component" value="Unassembled WGS sequence"/>
</dbReference>
<dbReference type="OrthoDB" id="9812260at2"/>
<sequence>MSLSLALTRALARPFWALRFESVLERHYQDDIARSRRRHLRISLTVAILAYASFSIWDWILMNEAFWLISLLSALVVIGGGLVLLALGVIPAEHPAREWLGILPCLLAYLPPLLDVEATDAAHRALWLATMPLMTLFTNSCIAPPLRQAAVHSLFALLAIGLATQMHTLPPLEASLVMTLAFATASFTLLNNFWMERARRQGYLLILRDRLRNEELAATNRVLEQQSATDPLTGVANRRALMQALATALAHPPPRPLLLLMIDVDHFKAFNDRYGHPAGDRCLQQVATALANELRAGDCLARYGGEEFAILCTPSREEDAGKLAQRLLDAVRRLEIPHLGPPAGPRVTVSIGGACARLDHDCAETFIEAADRQLYWAKQAGRDRAILEDCDRCQTQVAEPS</sequence>
<evidence type="ECO:0000256" key="5">
    <source>
        <dbReference type="SAM" id="Phobius"/>
    </source>
</evidence>
<dbReference type="InterPro" id="IPR029787">
    <property type="entry name" value="Nucleotide_cyclase"/>
</dbReference>
<dbReference type="InterPro" id="IPR043128">
    <property type="entry name" value="Rev_trsase/Diguanyl_cyclase"/>
</dbReference>
<evidence type="ECO:0000256" key="2">
    <source>
        <dbReference type="ARBA" id="ARBA00004533"/>
    </source>
</evidence>
<feature type="transmembrane region" description="Helical" evidence="5">
    <location>
        <begin position="174"/>
        <end position="194"/>
    </location>
</feature>
<dbReference type="InterPro" id="IPR050469">
    <property type="entry name" value="Diguanylate_Cyclase"/>
</dbReference>
<feature type="transmembrane region" description="Helical" evidence="5">
    <location>
        <begin position="66"/>
        <end position="87"/>
    </location>
</feature>
<name>A0A178LG38_9PSED</name>
<accession>A0A178LG38</accession>
<keyword evidence="5" id="KW-0812">Transmembrane</keyword>
<dbReference type="AlphaFoldDB" id="A0A178LG38"/>
<keyword evidence="5" id="KW-0472">Membrane</keyword>
<dbReference type="GO" id="GO:1902201">
    <property type="term" value="P:negative regulation of bacterial-type flagellum-dependent cell motility"/>
    <property type="evidence" value="ECO:0007669"/>
    <property type="project" value="TreeGrafter"/>
</dbReference>
<feature type="transmembrane region" description="Helical" evidence="5">
    <location>
        <begin position="99"/>
        <end position="114"/>
    </location>
</feature>